<keyword evidence="4" id="KW-1185">Reference proteome</keyword>
<dbReference type="AlphaFoldDB" id="A0A1J4JL71"/>
<dbReference type="PANTHER" id="PTHR14795:SF0">
    <property type="entry name" value="TRANSMEMBRANE PROTEIN 62"/>
    <property type="match status" value="1"/>
</dbReference>
<organism evidence="3 4">
    <name type="scientific">Tritrichomonas foetus</name>
    <dbReference type="NCBI Taxonomy" id="1144522"/>
    <lineage>
        <taxon>Eukaryota</taxon>
        <taxon>Metamonada</taxon>
        <taxon>Parabasalia</taxon>
        <taxon>Tritrichomonadida</taxon>
        <taxon>Tritrichomonadidae</taxon>
        <taxon>Tritrichomonas</taxon>
    </lineage>
</organism>
<feature type="domain" description="Calcineurin-like phosphoesterase" evidence="2">
    <location>
        <begin position="60"/>
        <end position="274"/>
    </location>
</feature>
<feature type="transmembrane region" description="Helical" evidence="1">
    <location>
        <begin position="444"/>
        <end position="462"/>
    </location>
</feature>
<keyword evidence="1" id="KW-0472">Membrane</keyword>
<comment type="caution">
    <text evidence="3">The sequence shown here is derived from an EMBL/GenBank/DDBJ whole genome shotgun (WGS) entry which is preliminary data.</text>
</comment>
<dbReference type="SUPFAM" id="SSF56300">
    <property type="entry name" value="Metallo-dependent phosphatases"/>
    <property type="match status" value="1"/>
</dbReference>
<evidence type="ECO:0000313" key="4">
    <source>
        <dbReference type="Proteomes" id="UP000179807"/>
    </source>
</evidence>
<evidence type="ECO:0000259" key="2">
    <source>
        <dbReference type="Pfam" id="PF00149"/>
    </source>
</evidence>
<accession>A0A1J4JL71</accession>
<name>A0A1J4JL71_9EUKA</name>
<evidence type="ECO:0000256" key="1">
    <source>
        <dbReference type="SAM" id="Phobius"/>
    </source>
</evidence>
<sequence length="667" mass="78336">MTCCSIRILSYLLSQYLIYVTIMLAFSISQQKTQPHLASERYSSSLTIDNWSDLYDPDYFFHLTDIHITHYIPETIQNFEKALTLASFYQPKTVLITGDLVDNYYLPFYPLDIQETKQIKEDWLNYSSITQKFSNEIENIFETFGNHDIPRIYSKDSPIFYYADYSMLSKKHNIRDTYDIITQKVGNFTFVLLNPIIFPIPPLPLNYYVHATSSFMDRVEQTINSLIEEHHENIIMATHYQGPVWSSYSKESQRIFDILQKDKVKMMISGHNHGKERMVMHHKNDSFEICASDLRYNLMSGLVTCDNDQNVFHWININNPSFSFITYPIPIDQTTSRTNNQVHKVRVLKFNSVNNYVNNFANEEVKVRINGNEIALNKVRPINNDTAWLYEANLNMLKLKDEKHHIELIGEEEESFDFLIGEKMKIEEQQELLYDDMLWAHNQWIGLIILIPLSLFITFPISCLKLENLLIWTLKETNDHSLLYYLLSIFAGFLGIRSRVMTLPLSFRISLFISIIIALFLPIFTYDVEGYFGFMFIFGYFIINENIQFRFEEWCPFLGFFYFGVAIYPMIIGASSLGLSMEKEYWIQIVDLIIVLGSLIGGLVIGFDAFLLLCERKYAFLSPFIIFPLAWIIVFITYFIWRRKNRIKKSSPTAILEFLNHDLDENK</sequence>
<proteinExistence type="predicted"/>
<feature type="transmembrane region" description="Helical" evidence="1">
    <location>
        <begin position="559"/>
        <end position="579"/>
    </location>
</feature>
<dbReference type="VEuPathDB" id="TrichDB:TRFO_33624"/>
<keyword evidence="1" id="KW-1133">Transmembrane helix</keyword>
<dbReference type="GeneID" id="94843888"/>
<dbReference type="Pfam" id="PF00149">
    <property type="entry name" value="Metallophos"/>
    <property type="match status" value="1"/>
</dbReference>
<dbReference type="OrthoDB" id="27234at2759"/>
<dbReference type="Gene3D" id="3.60.21.10">
    <property type="match status" value="1"/>
</dbReference>
<evidence type="ECO:0000313" key="3">
    <source>
        <dbReference type="EMBL" id="OHS99834.1"/>
    </source>
</evidence>
<dbReference type="RefSeq" id="XP_068352971.1">
    <property type="nucleotide sequence ID" value="XM_068509184.1"/>
</dbReference>
<dbReference type="PANTHER" id="PTHR14795">
    <property type="entry name" value="HELICASE RELATED"/>
    <property type="match status" value="1"/>
</dbReference>
<protein>
    <recommendedName>
        <fullName evidence="2">Calcineurin-like phosphoesterase domain-containing protein</fullName>
    </recommendedName>
</protein>
<dbReference type="Proteomes" id="UP000179807">
    <property type="component" value="Unassembled WGS sequence"/>
</dbReference>
<feature type="transmembrane region" description="Helical" evidence="1">
    <location>
        <begin position="505"/>
        <end position="524"/>
    </location>
</feature>
<feature type="transmembrane region" description="Helical" evidence="1">
    <location>
        <begin position="620"/>
        <end position="641"/>
    </location>
</feature>
<dbReference type="InterPro" id="IPR004843">
    <property type="entry name" value="Calcineurin-like_PHP"/>
</dbReference>
<keyword evidence="1" id="KW-0812">Transmembrane</keyword>
<feature type="transmembrane region" description="Helical" evidence="1">
    <location>
        <begin position="6"/>
        <end position="26"/>
    </location>
</feature>
<dbReference type="GO" id="GO:0016787">
    <property type="term" value="F:hydrolase activity"/>
    <property type="evidence" value="ECO:0007669"/>
    <property type="project" value="InterPro"/>
</dbReference>
<feature type="transmembrane region" description="Helical" evidence="1">
    <location>
        <begin position="482"/>
        <end position="498"/>
    </location>
</feature>
<feature type="transmembrane region" description="Helical" evidence="1">
    <location>
        <begin position="585"/>
        <end position="613"/>
    </location>
</feature>
<gene>
    <name evidence="3" type="ORF">TRFO_33624</name>
</gene>
<reference evidence="3" key="1">
    <citation type="submission" date="2016-10" db="EMBL/GenBank/DDBJ databases">
        <authorList>
            <person name="Benchimol M."/>
            <person name="Almeida L.G."/>
            <person name="Vasconcelos A.T."/>
            <person name="Perreira-Neves A."/>
            <person name="Rosa I.A."/>
            <person name="Tasca T."/>
            <person name="Bogo M.R."/>
            <person name="de Souza W."/>
        </authorList>
    </citation>
    <scope>NUCLEOTIDE SEQUENCE [LARGE SCALE GENOMIC DNA]</scope>
    <source>
        <strain evidence="3">K</strain>
    </source>
</reference>
<dbReference type="InterPro" id="IPR029052">
    <property type="entry name" value="Metallo-depent_PP-like"/>
</dbReference>
<dbReference type="EMBL" id="MLAK01000984">
    <property type="protein sequence ID" value="OHS99834.1"/>
    <property type="molecule type" value="Genomic_DNA"/>
</dbReference>